<dbReference type="Proteomes" id="UP000185192">
    <property type="component" value="Unassembled WGS sequence"/>
</dbReference>
<proteinExistence type="predicted"/>
<accession>A0A1N6CMK8</accession>
<protein>
    <recommendedName>
        <fullName evidence="5">DUF4350 domain-containing protein</fullName>
    </recommendedName>
</protein>
<evidence type="ECO:0008006" key="5">
    <source>
        <dbReference type="Google" id="ProtNLM"/>
    </source>
</evidence>
<name>A0A1N6CMK8_9SPHN</name>
<feature type="compositionally biased region" description="Polar residues" evidence="1">
    <location>
        <begin position="164"/>
        <end position="176"/>
    </location>
</feature>
<feature type="transmembrane region" description="Helical" evidence="2">
    <location>
        <begin position="12"/>
        <end position="32"/>
    </location>
</feature>
<feature type="transmembrane region" description="Helical" evidence="2">
    <location>
        <begin position="302"/>
        <end position="321"/>
    </location>
</feature>
<keyword evidence="2" id="KW-0472">Membrane</keyword>
<evidence type="ECO:0000313" key="4">
    <source>
        <dbReference type="Proteomes" id="UP000185192"/>
    </source>
</evidence>
<sequence length="432" mass="46039">MSVQTTPFRRNAVLIMFLVGFVAFIALLYGLGTGDRLASGKNGQAHGASNSIVGYKALASALQKTGTPVEYSRSPSGFDKGGLLILTPAPFSDPEKLYEIVENRAYAGPTMIILPKWNVAGLPTLKKGWVQRLGLFGDEMGVRMLGEIAEVELSVPEEPADGSKSGSPVSANSAIGSSVPRPANTVTITGPDVRAIVRDPETGNALVAYLDDGGVYPQLESLDESQIENAEEADASYFPVVLVADPDLLNNAGMANRATAAHALALIEAVSTGTSEGVTFDLTFNGLGSAENLLTLAFEPPFLSATICLILAALAAAWMAFNRFGPPTRDKRSIEFGKTALVNNSAGFIRRMQRDYLVADPYADLIQKQAARAAGFSPAADPEDVRRKLDDLGEVDGNRFTALVHELTRATNSRETAERAAALYQWKKEKTG</sequence>
<organism evidence="3 4">
    <name type="scientific">Parasphingorhabdus marina DSM 22363</name>
    <dbReference type="NCBI Taxonomy" id="1123272"/>
    <lineage>
        <taxon>Bacteria</taxon>
        <taxon>Pseudomonadati</taxon>
        <taxon>Pseudomonadota</taxon>
        <taxon>Alphaproteobacteria</taxon>
        <taxon>Sphingomonadales</taxon>
        <taxon>Sphingomonadaceae</taxon>
        <taxon>Parasphingorhabdus</taxon>
    </lineage>
</organism>
<evidence type="ECO:0000313" key="3">
    <source>
        <dbReference type="EMBL" id="SIN59810.1"/>
    </source>
</evidence>
<keyword evidence="4" id="KW-1185">Reference proteome</keyword>
<keyword evidence="2" id="KW-1133">Transmembrane helix</keyword>
<evidence type="ECO:0000256" key="1">
    <source>
        <dbReference type="SAM" id="MobiDB-lite"/>
    </source>
</evidence>
<keyword evidence="2" id="KW-0812">Transmembrane</keyword>
<dbReference type="AlphaFoldDB" id="A0A1N6CMK8"/>
<gene>
    <name evidence="3" type="ORF">SAMN02745824_0347</name>
</gene>
<dbReference type="STRING" id="1123272.SAMN02745824_0347"/>
<dbReference type="RefSeq" id="WP_074203434.1">
    <property type="nucleotide sequence ID" value="NZ_FSQW01000001.1"/>
</dbReference>
<feature type="region of interest" description="Disordered" evidence="1">
    <location>
        <begin position="156"/>
        <end position="178"/>
    </location>
</feature>
<dbReference type="EMBL" id="FSQW01000001">
    <property type="protein sequence ID" value="SIN59810.1"/>
    <property type="molecule type" value="Genomic_DNA"/>
</dbReference>
<reference evidence="4" key="1">
    <citation type="submission" date="2016-11" db="EMBL/GenBank/DDBJ databases">
        <authorList>
            <person name="Varghese N."/>
            <person name="Submissions S."/>
        </authorList>
    </citation>
    <scope>NUCLEOTIDE SEQUENCE [LARGE SCALE GENOMIC DNA]</scope>
    <source>
        <strain evidence="4">DSM 22363</strain>
    </source>
</reference>
<dbReference type="OrthoDB" id="7198805at2"/>
<evidence type="ECO:0000256" key="2">
    <source>
        <dbReference type="SAM" id="Phobius"/>
    </source>
</evidence>